<dbReference type="SUPFAM" id="SSF49493">
    <property type="entry name" value="HSP40/DnaJ peptide-binding domain"/>
    <property type="match status" value="2"/>
</dbReference>
<dbReference type="Pfam" id="PF01556">
    <property type="entry name" value="DnaJ_C"/>
    <property type="match status" value="1"/>
</dbReference>
<dbReference type="FunFam" id="1.10.287.110:FF:000106">
    <property type="entry name" value="Putative heat shock protein-like protein"/>
    <property type="match status" value="1"/>
</dbReference>
<organism evidence="3 4">
    <name type="scientific">Angomonas deanei</name>
    <dbReference type="NCBI Taxonomy" id="59799"/>
    <lineage>
        <taxon>Eukaryota</taxon>
        <taxon>Discoba</taxon>
        <taxon>Euglenozoa</taxon>
        <taxon>Kinetoplastea</taxon>
        <taxon>Metakinetoplastina</taxon>
        <taxon>Trypanosomatida</taxon>
        <taxon>Trypanosomatidae</taxon>
        <taxon>Strigomonadinae</taxon>
        <taxon>Angomonas</taxon>
    </lineage>
</organism>
<gene>
    <name evidence="3" type="ORF">ADEAN_000467800</name>
</gene>
<dbReference type="SUPFAM" id="SSF46565">
    <property type="entry name" value="Chaperone J-domain"/>
    <property type="match status" value="1"/>
</dbReference>
<dbReference type="PRINTS" id="PR00625">
    <property type="entry name" value="JDOMAIN"/>
</dbReference>
<dbReference type="CDD" id="cd10747">
    <property type="entry name" value="DnaJ_C"/>
    <property type="match status" value="1"/>
</dbReference>
<dbReference type="GO" id="GO:0051082">
    <property type="term" value="F:unfolded protein binding"/>
    <property type="evidence" value="ECO:0007669"/>
    <property type="project" value="InterPro"/>
</dbReference>
<dbReference type="Pfam" id="PF00226">
    <property type="entry name" value="DnaJ"/>
    <property type="match status" value="1"/>
</dbReference>
<dbReference type="OrthoDB" id="550424at2759"/>
<evidence type="ECO:0000313" key="4">
    <source>
        <dbReference type="Proteomes" id="UP000515908"/>
    </source>
</evidence>
<dbReference type="Gene3D" id="2.60.260.20">
    <property type="entry name" value="Urease metallochaperone UreE, N-terminal domain"/>
    <property type="match status" value="2"/>
</dbReference>
<evidence type="ECO:0000313" key="3">
    <source>
        <dbReference type="EMBL" id="CAD2217200.1"/>
    </source>
</evidence>
<dbReference type="GO" id="GO:0051087">
    <property type="term" value="F:protein-folding chaperone binding"/>
    <property type="evidence" value="ECO:0007669"/>
    <property type="project" value="TreeGrafter"/>
</dbReference>
<sequence length="319" mass="35130">MADYYGVLGLARQAEDDEIAKAYRRYALAYNPQCHPDSPNQKELMHKFKLVGQAYTVLSDRKTRAIYDQYGEEGVRHGGTGNQGIPGGLDLDTINPNRVFEKFFGLSDPFQQIGDMGGAQNNSHDFFGTTAVQPKAVVKHAPVYVTLPISLEDVFYGASRKVTWTKTVTSAEGGSLMSSESYEIKVEKGAKTDDVITLGGRGSVAPNLLPGDVFVRLELQPHKLFKREEDNLVVTVPVSLSDALCGTTVTVPTMEGRELPVLIDEIVHPEYRTTIKGEGLPLHGDHSSRGDLIVEYKVSFPGFLTLEQKSELRRVLEAN</sequence>
<dbReference type="InterPro" id="IPR002939">
    <property type="entry name" value="DnaJ_C"/>
</dbReference>
<name>A0A7G2CBK6_9TRYP</name>
<reference evidence="3 4" key="1">
    <citation type="submission" date="2020-08" db="EMBL/GenBank/DDBJ databases">
        <authorList>
            <person name="Newling K."/>
            <person name="Davey J."/>
            <person name="Forrester S."/>
        </authorList>
    </citation>
    <scope>NUCLEOTIDE SEQUENCE [LARGE SCALE GENOMIC DNA]</scope>
    <source>
        <strain evidence="4">Crithidia deanei Carvalho (ATCC PRA-265)</strain>
    </source>
</reference>
<accession>A0A7G2CBK6</accession>
<dbReference type="InterPro" id="IPR036869">
    <property type="entry name" value="J_dom_sf"/>
</dbReference>
<keyword evidence="4" id="KW-1185">Reference proteome</keyword>
<dbReference type="Proteomes" id="UP000515908">
    <property type="component" value="Chromosome 08"/>
</dbReference>
<dbReference type="PROSITE" id="PS50076">
    <property type="entry name" value="DNAJ_2"/>
    <property type="match status" value="1"/>
</dbReference>
<dbReference type="VEuPathDB" id="TriTrypDB:ADEAN_000467800"/>
<feature type="domain" description="J" evidence="2">
    <location>
        <begin position="3"/>
        <end position="71"/>
    </location>
</feature>
<dbReference type="InterPro" id="IPR001623">
    <property type="entry name" value="DnaJ_domain"/>
</dbReference>
<dbReference type="GO" id="GO:0005829">
    <property type="term" value="C:cytosol"/>
    <property type="evidence" value="ECO:0007669"/>
    <property type="project" value="TreeGrafter"/>
</dbReference>
<dbReference type="InterPro" id="IPR008971">
    <property type="entry name" value="HSP40/DnaJ_pept-bd"/>
</dbReference>
<dbReference type="FunFam" id="2.60.260.20:FF:000037">
    <property type="entry name" value="DnaJ heat shock protein"/>
    <property type="match status" value="1"/>
</dbReference>
<evidence type="ECO:0000259" key="2">
    <source>
        <dbReference type="PROSITE" id="PS50076"/>
    </source>
</evidence>
<dbReference type="EMBL" id="LR877152">
    <property type="protein sequence ID" value="CAD2217200.1"/>
    <property type="molecule type" value="Genomic_DNA"/>
</dbReference>
<dbReference type="Gene3D" id="1.10.287.110">
    <property type="entry name" value="DnaJ domain"/>
    <property type="match status" value="1"/>
</dbReference>
<keyword evidence="1" id="KW-0143">Chaperone</keyword>
<proteinExistence type="predicted"/>
<evidence type="ECO:0000256" key="1">
    <source>
        <dbReference type="ARBA" id="ARBA00023186"/>
    </source>
</evidence>
<dbReference type="GO" id="GO:0006457">
    <property type="term" value="P:protein folding"/>
    <property type="evidence" value="ECO:0007669"/>
    <property type="project" value="InterPro"/>
</dbReference>
<dbReference type="InterPro" id="IPR051339">
    <property type="entry name" value="DnaJ_subfamily_B"/>
</dbReference>
<dbReference type="CDD" id="cd06257">
    <property type="entry name" value="DnaJ"/>
    <property type="match status" value="1"/>
</dbReference>
<dbReference type="SMART" id="SM00271">
    <property type="entry name" value="DnaJ"/>
    <property type="match status" value="1"/>
</dbReference>
<dbReference type="PANTHER" id="PTHR24078:SF519">
    <property type="entry name" value="DNAJ HOMOLOG SUBFAMILY B MEMBER 13"/>
    <property type="match status" value="1"/>
</dbReference>
<protein>
    <submittedName>
        <fullName evidence="3">DnaJ domain/DnaJ C terminal domain containing protein, putative</fullName>
    </submittedName>
</protein>
<dbReference type="AlphaFoldDB" id="A0A7G2CBK6"/>
<dbReference type="PANTHER" id="PTHR24078">
    <property type="entry name" value="DNAJ HOMOLOG SUBFAMILY C MEMBER"/>
    <property type="match status" value="1"/>
</dbReference>